<dbReference type="Proteomes" id="UP000481858">
    <property type="component" value="Unassembled WGS sequence"/>
</dbReference>
<sequence length="234" mass="26073">MTSMCAEESRSAKDSQGHVPTTFTISPKIVDFHISPVDFLASRPDIHNIVAGTMVFRPGSITSPSTSNPEVLLLRRAASDSFPLKWEIPAGTADPSIDRSIIGIAVRELWEETHLRARRLHQTVGLGTPSDALHLTSSVGEVQDARMDSEYSICLLRVAGLTWAIVAFLTEVEDELSEIVLREDEHVDWAWLTENEVETGFFRDRPGKSLDMVSEAMKIMVLEGFRLMKEIAHE</sequence>
<accession>A0A7C8NB82</accession>
<evidence type="ECO:0000259" key="2">
    <source>
        <dbReference type="PROSITE" id="PS51462"/>
    </source>
</evidence>
<proteinExistence type="predicted"/>
<comment type="caution">
    <text evidence="3">The sequence shown here is derived from an EMBL/GenBank/DDBJ whole genome shotgun (WGS) entry which is preliminary data.</text>
</comment>
<evidence type="ECO:0000313" key="3">
    <source>
        <dbReference type="EMBL" id="KAF2971197.1"/>
    </source>
</evidence>
<dbReference type="EMBL" id="WUBL01000015">
    <property type="protein sequence ID" value="KAF2971197.1"/>
    <property type="molecule type" value="Genomic_DNA"/>
</dbReference>
<feature type="compositionally biased region" description="Basic and acidic residues" evidence="1">
    <location>
        <begin position="7"/>
        <end position="16"/>
    </location>
</feature>
<gene>
    <name evidence="3" type="ORF">GQX73_g2403</name>
</gene>
<reference evidence="3 4" key="1">
    <citation type="submission" date="2019-12" db="EMBL/GenBank/DDBJ databases">
        <title>Draft genome sequence of the ascomycete Xylaria multiplex DSM 110363.</title>
        <authorList>
            <person name="Buettner E."/>
            <person name="Kellner H."/>
        </authorList>
    </citation>
    <scope>NUCLEOTIDE SEQUENCE [LARGE SCALE GENOMIC DNA]</scope>
    <source>
        <strain evidence="3 4">DSM 110363</strain>
    </source>
</reference>
<dbReference type="PROSITE" id="PS51462">
    <property type="entry name" value="NUDIX"/>
    <property type="match status" value="1"/>
</dbReference>
<keyword evidence="4" id="KW-1185">Reference proteome</keyword>
<dbReference type="InParanoid" id="A0A7C8NB82"/>
<organism evidence="3 4">
    <name type="scientific">Xylaria multiplex</name>
    <dbReference type="NCBI Taxonomy" id="323545"/>
    <lineage>
        <taxon>Eukaryota</taxon>
        <taxon>Fungi</taxon>
        <taxon>Dikarya</taxon>
        <taxon>Ascomycota</taxon>
        <taxon>Pezizomycotina</taxon>
        <taxon>Sordariomycetes</taxon>
        <taxon>Xylariomycetidae</taxon>
        <taxon>Xylariales</taxon>
        <taxon>Xylariaceae</taxon>
        <taxon>Xylaria</taxon>
    </lineage>
</organism>
<dbReference type="CDD" id="cd02883">
    <property type="entry name" value="NUDIX_Hydrolase"/>
    <property type="match status" value="1"/>
</dbReference>
<dbReference type="Pfam" id="PF00293">
    <property type="entry name" value="NUDIX"/>
    <property type="match status" value="1"/>
</dbReference>
<dbReference type="PANTHER" id="PTHR43736:SF1">
    <property type="entry name" value="DIHYDRONEOPTERIN TRIPHOSPHATE DIPHOSPHATASE"/>
    <property type="match status" value="1"/>
</dbReference>
<dbReference type="SUPFAM" id="SSF55811">
    <property type="entry name" value="Nudix"/>
    <property type="match status" value="1"/>
</dbReference>
<dbReference type="PANTHER" id="PTHR43736">
    <property type="entry name" value="ADP-RIBOSE PYROPHOSPHATASE"/>
    <property type="match status" value="1"/>
</dbReference>
<name>A0A7C8NB82_9PEZI</name>
<feature type="region of interest" description="Disordered" evidence="1">
    <location>
        <begin position="1"/>
        <end position="20"/>
    </location>
</feature>
<feature type="domain" description="Nudix hydrolase" evidence="2">
    <location>
        <begin position="46"/>
        <end position="215"/>
    </location>
</feature>
<evidence type="ECO:0000313" key="4">
    <source>
        <dbReference type="Proteomes" id="UP000481858"/>
    </source>
</evidence>
<dbReference type="Gene3D" id="3.90.79.10">
    <property type="entry name" value="Nucleoside Triphosphate Pyrophosphohydrolase"/>
    <property type="match status" value="1"/>
</dbReference>
<evidence type="ECO:0000256" key="1">
    <source>
        <dbReference type="SAM" id="MobiDB-lite"/>
    </source>
</evidence>
<protein>
    <recommendedName>
        <fullName evidence="2">Nudix hydrolase domain-containing protein</fullName>
    </recommendedName>
</protein>
<dbReference type="OrthoDB" id="276276at2759"/>
<dbReference type="AlphaFoldDB" id="A0A7C8NB82"/>
<dbReference type="InterPro" id="IPR015797">
    <property type="entry name" value="NUDIX_hydrolase-like_dom_sf"/>
</dbReference>
<dbReference type="InterPro" id="IPR000086">
    <property type="entry name" value="NUDIX_hydrolase_dom"/>
</dbReference>